<evidence type="ECO:0000313" key="2">
    <source>
        <dbReference type="EMBL" id="GAA2228759.1"/>
    </source>
</evidence>
<organism evidence="2 3">
    <name type="scientific">Streptomyces indiaensis</name>
    <dbReference type="NCBI Taxonomy" id="284033"/>
    <lineage>
        <taxon>Bacteria</taxon>
        <taxon>Bacillati</taxon>
        <taxon>Actinomycetota</taxon>
        <taxon>Actinomycetes</taxon>
        <taxon>Kitasatosporales</taxon>
        <taxon>Streptomycetaceae</taxon>
        <taxon>Streptomyces</taxon>
    </lineage>
</organism>
<name>A0ABN3DEF0_9ACTN</name>
<sequence>MDALPHEVHGLQPHPGGSGLEPGGLRLDRADGLLQLVVVQECLGEPEDGVHPLVALEAGHAERGPQVAYGAGGRGEERGLGEFVEDVRVGFGPRWFLQGTFQAAAGRVGGADGEVLAGGLAQLPDEFLVVVRVDLQEVAGGGRGAVSLVGDDPGGDAVHGGAQGVGDGVVDGGRDQRVHELQVAFGAAAGRRVGRGEDAGGAQQFGAAAGVVRSQGGQFGDEVDGDAGAEDRGGPGEPGGVDAEFLQAGDEAAAAGRAVQFAQFAGPGLDRFEFAVLHLGEEFDGLVGVAGGDGPDLAAEGGVGVFAQGGAGESGGGFRGEGAQGGGGAVRGCGDGVEVAGARAGDLLGAAGDDDQDGHLVEPLGESREPVQGLVVRPVGVVDQQHQRPVPAGEPAYGRDQAVAHALRVGLPVSGVRNAEGGAGDVVPVAEVLAGLLGQHRHQRRLQQLPYHVEGDRPEGLAAARRPHRAAACFGDAAGFGQQRGLAESGLAAEDQQSAGRGTVRAQAVDRPLDGGDLLVALPQGSRGGGRGPYLRHPATSPSRPNDVPMSSVAVPLPEWRVVAAPLAVTGDTECSRATHLSRHQPP</sequence>
<feature type="region of interest" description="Disordered" evidence="1">
    <location>
        <begin position="518"/>
        <end position="548"/>
    </location>
</feature>
<evidence type="ECO:0000313" key="3">
    <source>
        <dbReference type="Proteomes" id="UP001501474"/>
    </source>
</evidence>
<feature type="region of interest" description="Disordered" evidence="1">
    <location>
        <begin position="216"/>
        <end position="240"/>
    </location>
</feature>
<protein>
    <submittedName>
        <fullName evidence="2">Uncharacterized protein</fullName>
    </submittedName>
</protein>
<evidence type="ECO:0000256" key="1">
    <source>
        <dbReference type="SAM" id="MobiDB-lite"/>
    </source>
</evidence>
<accession>A0ABN3DEF0</accession>
<reference evidence="2 3" key="1">
    <citation type="journal article" date="2019" name="Int. J. Syst. Evol. Microbiol.">
        <title>The Global Catalogue of Microorganisms (GCM) 10K type strain sequencing project: providing services to taxonomists for standard genome sequencing and annotation.</title>
        <authorList>
            <consortium name="The Broad Institute Genomics Platform"/>
            <consortium name="The Broad Institute Genome Sequencing Center for Infectious Disease"/>
            <person name="Wu L."/>
            <person name="Ma J."/>
        </authorList>
    </citation>
    <scope>NUCLEOTIDE SEQUENCE [LARGE SCALE GENOMIC DNA]</scope>
    <source>
        <strain evidence="2 3">JCM 3053</strain>
    </source>
</reference>
<dbReference type="Proteomes" id="UP001501474">
    <property type="component" value="Unassembled WGS sequence"/>
</dbReference>
<gene>
    <name evidence="2" type="ORF">GCM10010104_21950</name>
</gene>
<dbReference type="EMBL" id="BAAART010000050">
    <property type="protein sequence ID" value="GAA2228759.1"/>
    <property type="molecule type" value="Genomic_DNA"/>
</dbReference>
<comment type="caution">
    <text evidence="2">The sequence shown here is derived from an EMBL/GenBank/DDBJ whole genome shotgun (WGS) entry which is preliminary data.</text>
</comment>
<keyword evidence="3" id="KW-1185">Reference proteome</keyword>
<proteinExistence type="predicted"/>
<feature type="region of interest" description="Disordered" evidence="1">
    <location>
        <begin position="1"/>
        <end position="24"/>
    </location>
</feature>